<dbReference type="SUPFAM" id="SSF55073">
    <property type="entry name" value="Nucleotide cyclase"/>
    <property type="match status" value="1"/>
</dbReference>
<feature type="domain" description="GGDEF" evidence="3">
    <location>
        <begin position="414"/>
        <end position="543"/>
    </location>
</feature>
<dbReference type="PROSITE" id="PS50887">
    <property type="entry name" value="GGDEF"/>
    <property type="match status" value="1"/>
</dbReference>
<dbReference type="InterPro" id="IPR000700">
    <property type="entry name" value="PAS-assoc_C"/>
</dbReference>
<gene>
    <name evidence="4" type="primary">gmr_180</name>
    <name evidence="4" type="ORF">GALL_378330</name>
</gene>
<dbReference type="EMBL" id="MLJW01001064">
    <property type="protein sequence ID" value="OIQ80413.1"/>
    <property type="molecule type" value="Genomic_DNA"/>
</dbReference>
<evidence type="ECO:0000313" key="4">
    <source>
        <dbReference type="EMBL" id="OIQ80413.1"/>
    </source>
</evidence>
<dbReference type="InterPro" id="IPR052155">
    <property type="entry name" value="Biofilm_reg_signaling"/>
</dbReference>
<dbReference type="InterPro" id="IPR001633">
    <property type="entry name" value="EAL_dom"/>
</dbReference>
<dbReference type="CDD" id="cd00130">
    <property type="entry name" value="PAS"/>
    <property type="match status" value="2"/>
</dbReference>
<protein>
    <submittedName>
        <fullName evidence="4">Cyclic di-GMP phosphodiesterase Gmr</fullName>
        <ecNumber evidence="4">3.1.4.52</ecNumber>
    </submittedName>
</protein>
<dbReference type="PROSITE" id="PS50883">
    <property type="entry name" value="EAL"/>
    <property type="match status" value="1"/>
</dbReference>
<dbReference type="Pfam" id="PF00990">
    <property type="entry name" value="GGDEF"/>
    <property type="match status" value="1"/>
</dbReference>
<dbReference type="Gene3D" id="3.20.20.450">
    <property type="entry name" value="EAL domain"/>
    <property type="match status" value="1"/>
</dbReference>
<dbReference type="SUPFAM" id="SSF55785">
    <property type="entry name" value="PYP-like sensor domain (PAS domain)"/>
    <property type="match status" value="3"/>
</dbReference>
<dbReference type="Gene3D" id="3.30.450.20">
    <property type="entry name" value="PAS domain"/>
    <property type="match status" value="3"/>
</dbReference>
<sequence length="806" mass="89403">MTVRSPLPEAAAPLAEAPWLDALPLQFSHFDAECRLLHCNAAFAAACGREPAALRGETLERLLGADAFAAVRPHLQAVLGGRAVQYMREHVHGDTTRWMEVRLQPAIDGGRVDGFYCLDVDRSANKIYEDRTALLEQAAGVAFWTLDLRAGVLRAEQDWIDPRRTGLPAQYAVGELLELLHEDDRAAVADALREQQLRGGVSARVEARLRRRDGTLVWTRNQALVSRRDAHGEVLELMGISTDITAERRALLELRDSEQRFRTFAELSSDWFWELDADGCFTSVSASSLRNRHVQAVRDALLGRAWDSVNPALARLPQWRALNTLMQRALPFHDLVLPYRASVGATRRWWSLSAVPMHDAGGALQGWRGVARDITEQREAEDRLYAVAYTDSLTGLHNRVGFERLLAAALEQRSDGTLLFIDLDQFKQINDNLGHGCGDRLLAEAARRVQLARRPGDITGRFGGDEFLVFTRDDADGGLAERLRVELSRPYAVDDRELRTTVSIGVAVAPRDGDRVDALLSHADAALHEAKTLGRNRVQAFTPQLQSRLQRRAELEAELLAALDDDAFELALQPIARLHAPGDWRVDSFEALARWSRPSGERVGPDEFVPILQELGEMHRFGQRITRRALRLLKRLHAETAYRGGISVNLSPSQLRAGCVDSLREELVAAELDPALLTIELTENLQVMRCSECLDTLEAIRALGAHISLDDFGVGFSSLEYLTRLPASQLKIDRAFCHGVAGDRHKAAVVHATLAMARSLGLQTIAEGVEDAVDLAWIERAGCTRVQGWALWPALSPADACALLRR</sequence>
<proteinExistence type="predicted"/>
<dbReference type="InterPro" id="IPR000014">
    <property type="entry name" value="PAS"/>
</dbReference>
<evidence type="ECO:0000259" key="2">
    <source>
        <dbReference type="PROSITE" id="PS50883"/>
    </source>
</evidence>
<dbReference type="InterPro" id="IPR001610">
    <property type="entry name" value="PAC"/>
</dbReference>
<organism evidence="4">
    <name type="scientific">mine drainage metagenome</name>
    <dbReference type="NCBI Taxonomy" id="410659"/>
    <lineage>
        <taxon>unclassified sequences</taxon>
        <taxon>metagenomes</taxon>
        <taxon>ecological metagenomes</taxon>
    </lineage>
</organism>
<dbReference type="EC" id="3.1.4.52" evidence="4"/>
<dbReference type="AlphaFoldDB" id="A0A1J5QWZ9"/>
<dbReference type="InterPro" id="IPR043128">
    <property type="entry name" value="Rev_trsase/Diguanyl_cyclase"/>
</dbReference>
<dbReference type="SMART" id="SM00086">
    <property type="entry name" value="PAC"/>
    <property type="match status" value="3"/>
</dbReference>
<dbReference type="SMART" id="SM00091">
    <property type="entry name" value="PAS"/>
    <property type="match status" value="3"/>
</dbReference>
<dbReference type="Pfam" id="PF08448">
    <property type="entry name" value="PAS_4"/>
    <property type="match status" value="2"/>
</dbReference>
<dbReference type="PANTHER" id="PTHR44757">
    <property type="entry name" value="DIGUANYLATE CYCLASE DGCP"/>
    <property type="match status" value="1"/>
</dbReference>
<keyword evidence="4" id="KW-0378">Hydrolase</keyword>
<accession>A0A1J5QWZ9</accession>
<dbReference type="PANTHER" id="PTHR44757:SF2">
    <property type="entry name" value="BIOFILM ARCHITECTURE MAINTENANCE PROTEIN MBAA"/>
    <property type="match status" value="1"/>
</dbReference>
<reference evidence="4" key="1">
    <citation type="submission" date="2016-10" db="EMBL/GenBank/DDBJ databases">
        <title>Sequence of Gallionella enrichment culture.</title>
        <authorList>
            <person name="Poehlein A."/>
            <person name="Muehling M."/>
            <person name="Daniel R."/>
        </authorList>
    </citation>
    <scope>NUCLEOTIDE SEQUENCE</scope>
</reference>
<dbReference type="Pfam" id="PF00563">
    <property type="entry name" value="EAL"/>
    <property type="match status" value="1"/>
</dbReference>
<dbReference type="Pfam" id="PF08447">
    <property type="entry name" value="PAS_3"/>
    <property type="match status" value="1"/>
</dbReference>
<dbReference type="CDD" id="cd01948">
    <property type="entry name" value="EAL"/>
    <property type="match status" value="1"/>
</dbReference>
<dbReference type="CDD" id="cd01949">
    <property type="entry name" value="GGDEF"/>
    <property type="match status" value="1"/>
</dbReference>
<dbReference type="SMART" id="SM00267">
    <property type="entry name" value="GGDEF"/>
    <property type="match status" value="1"/>
</dbReference>
<evidence type="ECO:0000259" key="1">
    <source>
        <dbReference type="PROSITE" id="PS50113"/>
    </source>
</evidence>
<dbReference type="InterPro" id="IPR035919">
    <property type="entry name" value="EAL_sf"/>
</dbReference>
<dbReference type="InterPro" id="IPR013656">
    <property type="entry name" value="PAS_4"/>
</dbReference>
<dbReference type="SUPFAM" id="SSF141868">
    <property type="entry name" value="EAL domain-like"/>
    <property type="match status" value="1"/>
</dbReference>
<dbReference type="InterPro" id="IPR029787">
    <property type="entry name" value="Nucleotide_cyclase"/>
</dbReference>
<dbReference type="GO" id="GO:0071111">
    <property type="term" value="F:cyclic-guanylate-specific phosphodiesterase activity"/>
    <property type="evidence" value="ECO:0007669"/>
    <property type="project" value="UniProtKB-EC"/>
</dbReference>
<dbReference type="Gene3D" id="3.30.70.270">
    <property type="match status" value="1"/>
</dbReference>
<feature type="domain" description="PAC" evidence="1">
    <location>
        <begin position="333"/>
        <end position="386"/>
    </location>
</feature>
<dbReference type="InterPro" id="IPR035965">
    <property type="entry name" value="PAS-like_dom_sf"/>
</dbReference>
<name>A0A1J5QWZ9_9ZZZZ</name>
<dbReference type="InterPro" id="IPR013655">
    <property type="entry name" value="PAS_fold_3"/>
</dbReference>
<dbReference type="NCBIfam" id="TIGR00254">
    <property type="entry name" value="GGDEF"/>
    <property type="match status" value="1"/>
</dbReference>
<feature type="domain" description="PAC" evidence="1">
    <location>
        <begin position="203"/>
        <end position="256"/>
    </location>
</feature>
<evidence type="ECO:0000259" key="3">
    <source>
        <dbReference type="PROSITE" id="PS50887"/>
    </source>
</evidence>
<dbReference type="SMART" id="SM00052">
    <property type="entry name" value="EAL"/>
    <property type="match status" value="1"/>
</dbReference>
<feature type="domain" description="EAL" evidence="2">
    <location>
        <begin position="552"/>
        <end position="806"/>
    </location>
</feature>
<comment type="caution">
    <text evidence="4">The sequence shown here is derived from an EMBL/GenBank/DDBJ whole genome shotgun (WGS) entry which is preliminary data.</text>
</comment>
<dbReference type="InterPro" id="IPR000160">
    <property type="entry name" value="GGDEF_dom"/>
</dbReference>
<dbReference type="PROSITE" id="PS50113">
    <property type="entry name" value="PAC"/>
    <property type="match status" value="2"/>
</dbReference>